<dbReference type="EMBL" id="FOXX01000027">
    <property type="protein sequence ID" value="SFQ88556.1"/>
    <property type="molecule type" value="Genomic_DNA"/>
</dbReference>
<dbReference type="NCBIfam" id="TIGR01593">
    <property type="entry name" value="holin_tox_secr"/>
    <property type="match status" value="1"/>
</dbReference>
<name>A0A1I6C5U2_9BACI</name>
<dbReference type="RefSeq" id="WP_061803992.1">
    <property type="nucleotide sequence ID" value="NZ_FOXX01000027.1"/>
</dbReference>
<comment type="similarity">
    <text evidence="5">Belongs to the bacteriophage holin family. Cp-1 holin subfamily.</text>
</comment>
<evidence type="ECO:0000256" key="2">
    <source>
        <dbReference type="ARBA" id="ARBA00022692"/>
    </source>
</evidence>
<keyword evidence="2 6" id="KW-0812">Transmembrane</keyword>
<keyword evidence="3 6" id="KW-1133">Transmembrane helix</keyword>
<comment type="caution">
    <text evidence="7">The sequence shown here is derived from an EMBL/GenBank/DDBJ whole genome shotgun (WGS) entry which is preliminary data.</text>
</comment>
<reference evidence="7 8" key="1">
    <citation type="submission" date="2016-10" db="EMBL/GenBank/DDBJ databases">
        <authorList>
            <person name="Varghese N."/>
            <person name="Submissions S."/>
        </authorList>
    </citation>
    <scope>NUCLEOTIDE SEQUENCE [LARGE SCALE GENOMIC DNA]</scope>
    <source>
        <strain evidence="7 8">DSM 13796</strain>
    </source>
</reference>
<evidence type="ECO:0000313" key="8">
    <source>
        <dbReference type="Proteomes" id="UP000182762"/>
    </source>
</evidence>
<sequence>MFKQSFLLGIASIGSFTGLLFGGWNYLLTILLACVILDYITGLLSSIVHKEFNSRIGYRGIAQKILIFILVAVANFMDVLLWDENFIRNTTILFYTLNEIISITDNAKRVGLPVPQIIINAIHALQNRFKK</sequence>
<gene>
    <name evidence="7" type="ORF">SAMN02745910_05071</name>
</gene>
<evidence type="ECO:0000256" key="6">
    <source>
        <dbReference type="SAM" id="Phobius"/>
    </source>
</evidence>
<dbReference type="GeneID" id="93713579"/>
<evidence type="ECO:0000256" key="5">
    <source>
        <dbReference type="ARBA" id="ARBA00023600"/>
    </source>
</evidence>
<dbReference type="PROSITE" id="PS51257">
    <property type="entry name" value="PROKAR_LIPOPROTEIN"/>
    <property type="match status" value="1"/>
</dbReference>
<comment type="subcellular location">
    <subcellularLocation>
        <location evidence="1">Membrane</location>
        <topology evidence="1">Multi-pass membrane protein</topology>
    </subcellularLocation>
</comment>
<keyword evidence="8" id="KW-1185">Reference proteome</keyword>
<dbReference type="Pfam" id="PF05105">
    <property type="entry name" value="Phage_holin_4_1"/>
    <property type="match status" value="1"/>
</dbReference>
<evidence type="ECO:0000256" key="3">
    <source>
        <dbReference type="ARBA" id="ARBA00022989"/>
    </source>
</evidence>
<accession>A0A1I6C5U2</accession>
<evidence type="ECO:0000256" key="4">
    <source>
        <dbReference type="ARBA" id="ARBA00023136"/>
    </source>
</evidence>
<dbReference type="Proteomes" id="UP000182762">
    <property type="component" value="Unassembled WGS sequence"/>
</dbReference>
<organism evidence="7 8">
    <name type="scientific">Priestia endophytica DSM 13796</name>
    <dbReference type="NCBI Taxonomy" id="1121089"/>
    <lineage>
        <taxon>Bacteria</taxon>
        <taxon>Bacillati</taxon>
        <taxon>Bacillota</taxon>
        <taxon>Bacilli</taxon>
        <taxon>Bacillales</taxon>
        <taxon>Bacillaceae</taxon>
        <taxon>Priestia</taxon>
    </lineage>
</organism>
<dbReference type="InterPro" id="IPR006480">
    <property type="entry name" value="Phage_holin_4_1"/>
</dbReference>
<feature type="transmembrane region" description="Helical" evidence="6">
    <location>
        <begin position="7"/>
        <end position="24"/>
    </location>
</feature>
<proteinExistence type="inferred from homology"/>
<keyword evidence="4 6" id="KW-0472">Membrane</keyword>
<protein>
    <submittedName>
        <fullName evidence="7">Holin, Cph1 family</fullName>
    </submittedName>
</protein>
<feature type="transmembrane region" description="Helical" evidence="6">
    <location>
        <begin position="61"/>
        <end position="82"/>
    </location>
</feature>
<feature type="transmembrane region" description="Helical" evidence="6">
    <location>
        <begin position="30"/>
        <end position="49"/>
    </location>
</feature>
<evidence type="ECO:0000313" key="7">
    <source>
        <dbReference type="EMBL" id="SFQ88556.1"/>
    </source>
</evidence>
<evidence type="ECO:0000256" key="1">
    <source>
        <dbReference type="ARBA" id="ARBA00004141"/>
    </source>
</evidence>